<protein>
    <recommendedName>
        <fullName evidence="1">NAD(+) hydrolase SARM1</fullName>
    </recommendedName>
    <alternativeName>
        <fullName evidence="3">NADP(+) hydrolase SARM1</fullName>
    </alternativeName>
    <alternativeName>
        <fullName evidence="2">Sterile alpha and TIR motif-containing protein 1</fullName>
    </alternativeName>
</protein>
<evidence type="ECO:0000313" key="9">
    <source>
        <dbReference type="RefSeq" id="XP_019640891.1"/>
    </source>
</evidence>
<accession>A0A6P5AGA9</accession>
<comment type="catalytic activity">
    <reaction evidence="4">
        <text>NAD(+) = cyclic ADP-beta-D-ribose + nicotinamide + H(+)</text>
        <dbReference type="Rhea" id="RHEA:38611"/>
        <dbReference type="ChEBI" id="CHEBI:15378"/>
        <dbReference type="ChEBI" id="CHEBI:17154"/>
        <dbReference type="ChEBI" id="CHEBI:57540"/>
        <dbReference type="ChEBI" id="CHEBI:73672"/>
    </reaction>
    <physiologicalReaction direction="left-to-right" evidence="4">
        <dbReference type="Rhea" id="RHEA:38612"/>
    </physiologicalReaction>
</comment>
<dbReference type="PANTHER" id="PTHR47508">
    <property type="entry name" value="SAM DOMAIN-CONTAINING PROTEIN-RELATED"/>
    <property type="match status" value="1"/>
</dbReference>
<dbReference type="Proteomes" id="UP000515135">
    <property type="component" value="Unplaced"/>
</dbReference>
<dbReference type="InterPro" id="IPR000157">
    <property type="entry name" value="TIR_dom"/>
</dbReference>
<proteinExistence type="predicted"/>
<dbReference type="InterPro" id="IPR013761">
    <property type="entry name" value="SAM/pointed_sf"/>
</dbReference>
<evidence type="ECO:0000313" key="8">
    <source>
        <dbReference type="Proteomes" id="UP000515135"/>
    </source>
</evidence>
<keyword evidence="8" id="KW-1185">Reference proteome</keyword>
<feature type="region of interest" description="Disordered" evidence="6">
    <location>
        <begin position="1"/>
        <end position="43"/>
    </location>
</feature>
<dbReference type="SUPFAM" id="SSF47769">
    <property type="entry name" value="SAM/Pointed domain"/>
    <property type="match status" value="1"/>
</dbReference>
<evidence type="ECO:0000259" key="7">
    <source>
        <dbReference type="PROSITE" id="PS50105"/>
    </source>
</evidence>
<evidence type="ECO:0000256" key="1">
    <source>
        <dbReference type="ARBA" id="ARBA00024128"/>
    </source>
</evidence>
<dbReference type="SMART" id="SM00454">
    <property type="entry name" value="SAM"/>
    <property type="match status" value="1"/>
</dbReference>
<feature type="compositionally biased region" description="Basic and acidic residues" evidence="6">
    <location>
        <begin position="91"/>
        <end position="104"/>
    </location>
</feature>
<evidence type="ECO:0000256" key="3">
    <source>
        <dbReference type="ARBA" id="ARBA00032222"/>
    </source>
</evidence>
<dbReference type="GeneID" id="109482570"/>
<gene>
    <name evidence="9" type="primary">LOC109482570</name>
</gene>
<feature type="region of interest" description="Disordered" evidence="6">
    <location>
        <begin position="63"/>
        <end position="121"/>
    </location>
</feature>
<dbReference type="InterPro" id="IPR001660">
    <property type="entry name" value="SAM"/>
</dbReference>
<evidence type="ECO:0000256" key="4">
    <source>
        <dbReference type="ARBA" id="ARBA00048388"/>
    </source>
</evidence>
<evidence type="ECO:0000256" key="2">
    <source>
        <dbReference type="ARBA" id="ARBA00031160"/>
    </source>
</evidence>
<dbReference type="PANTHER" id="PTHR47508:SF2">
    <property type="entry name" value="TIR DOMAIN-CONTAINING PROTEIN"/>
    <property type="match status" value="1"/>
</dbReference>
<dbReference type="RefSeq" id="XP_019640891.1">
    <property type="nucleotide sequence ID" value="XM_019785332.1"/>
</dbReference>
<feature type="domain" description="SAM" evidence="7">
    <location>
        <begin position="298"/>
        <end position="363"/>
    </location>
</feature>
<dbReference type="SUPFAM" id="SSF52200">
    <property type="entry name" value="Toll/Interleukin receptor TIR domain"/>
    <property type="match status" value="3"/>
</dbReference>
<dbReference type="InterPro" id="IPR035897">
    <property type="entry name" value="Toll_tir_struct_dom_sf"/>
</dbReference>
<dbReference type="Pfam" id="PF13676">
    <property type="entry name" value="TIR_2"/>
    <property type="match status" value="1"/>
</dbReference>
<dbReference type="PROSITE" id="PS50105">
    <property type="entry name" value="SAM_DOMAIN"/>
    <property type="match status" value="1"/>
</dbReference>
<dbReference type="Gene3D" id="3.40.50.10140">
    <property type="entry name" value="Toll/interleukin-1 receptor homology (TIR) domain"/>
    <property type="match status" value="2"/>
</dbReference>
<reference evidence="9" key="1">
    <citation type="submission" date="2025-08" db="UniProtKB">
        <authorList>
            <consortium name="RefSeq"/>
        </authorList>
    </citation>
    <scope>IDENTIFICATION</scope>
    <source>
        <tissue evidence="9">Gonad</tissue>
    </source>
</reference>
<dbReference type="Pfam" id="PF07647">
    <property type="entry name" value="SAM_2"/>
    <property type="match status" value="1"/>
</dbReference>
<dbReference type="AlphaFoldDB" id="A0A6P5AGA9"/>
<dbReference type="GO" id="GO:0007165">
    <property type="term" value="P:signal transduction"/>
    <property type="evidence" value="ECO:0007669"/>
    <property type="project" value="InterPro"/>
</dbReference>
<comment type="catalytic activity">
    <reaction evidence="5">
        <text>NADP(+) + H2O = ADP-D-ribose 2'-phosphate + nicotinamide + H(+)</text>
        <dbReference type="Rhea" id="RHEA:19849"/>
        <dbReference type="ChEBI" id="CHEBI:15377"/>
        <dbReference type="ChEBI" id="CHEBI:15378"/>
        <dbReference type="ChEBI" id="CHEBI:17154"/>
        <dbReference type="ChEBI" id="CHEBI:58349"/>
        <dbReference type="ChEBI" id="CHEBI:58673"/>
    </reaction>
    <physiologicalReaction direction="left-to-right" evidence="5">
        <dbReference type="Rhea" id="RHEA:19850"/>
    </physiologicalReaction>
</comment>
<dbReference type="OrthoDB" id="6078042at2759"/>
<dbReference type="KEGG" id="bbel:109482570"/>
<name>A0A6P5AGA9_BRABE</name>
<evidence type="ECO:0000256" key="6">
    <source>
        <dbReference type="SAM" id="MobiDB-lite"/>
    </source>
</evidence>
<organism evidence="8 9">
    <name type="scientific">Branchiostoma belcheri</name>
    <name type="common">Amphioxus</name>
    <dbReference type="NCBI Taxonomy" id="7741"/>
    <lineage>
        <taxon>Eukaryota</taxon>
        <taxon>Metazoa</taxon>
        <taxon>Chordata</taxon>
        <taxon>Cephalochordata</taxon>
        <taxon>Leptocardii</taxon>
        <taxon>Amphioxiformes</taxon>
        <taxon>Branchiostomatidae</taxon>
        <taxon>Branchiostoma</taxon>
    </lineage>
</organism>
<dbReference type="Gene3D" id="1.10.150.50">
    <property type="entry name" value="Transcription Factor, Ets-1"/>
    <property type="match status" value="1"/>
</dbReference>
<evidence type="ECO:0000256" key="5">
    <source>
        <dbReference type="ARBA" id="ARBA00049009"/>
    </source>
</evidence>
<sequence>MAESGHGSVDETAADPVAWHNHDIPQPLQPQPQNAGLLKEVEPLPVSREDSYISIEITAKKKDMQEIEISQPGDDADKLKAAEPQGGTDSGFHESTKSAVKNEKTLGPPPTSHKKRKPGKKGIYFSYSPDAAYLEKKFVVETVRQLKENNLAEDIWFDKDEKNIDSPTWFMQRLEAVEKCRAAILILSDSYFQSTVSLYEGKVLLERTISVSRPPQLFLVLYSPTDLPPQYAPFLEGMVDLTSGKIAKSSLAEKSSMVVGSLSVYLEKLSTAMVPALPPLVAETEFTGQYKKTKLCQWTVNDVQEWLAGMKVREFFCQAFAENGIDGFLLMSLTEQDMISYLSIESRIVRKKILSEMLQILDNEQKMREGWHLRVRTKRPRVDTVYLVYDPADVRLAQNMKADLLKKNIQVDTHDKLGQSKEEFLQINGPRIAGCKNILVLLTEAAATSPFVFNEVLFAEWLNRTIVTALFKNMWFKLRPAMKAILGENPAIDFETKMYADSMDVLEHQVRPLRKVSGIVLEQAYLNRMAEGLKPLQVLAAPQSGQIMWPLTEYLEPKVFISYQWDTQARVDDIRAMLESSGVTCWADISPVTRGHSSMSSRNAALLSRPETSGEPITSQIQRNMRACSVVICCITPKYIQSDNCSKDLTLAETLYKPIIPVMLRFLPWPPEGAPTAVRKILARLSTVDLSTDKLFKQNFYQVLERVKKHLQPAKT</sequence>